<gene>
    <name evidence="1" type="ORF">AWC31_14335</name>
</gene>
<reference evidence="1 2" key="1">
    <citation type="submission" date="2016-01" db="EMBL/GenBank/DDBJ databases">
        <title>The new phylogeny of the genus Mycobacterium.</title>
        <authorList>
            <person name="Tarcisio F."/>
            <person name="Conor M."/>
            <person name="Antonella G."/>
            <person name="Elisabetta G."/>
            <person name="Giulia F.S."/>
            <person name="Sara T."/>
            <person name="Anna F."/>
            <person name="Clotilde B."/>
            <person name="Roberto B."/>
            <person name="Veronica D.S."/>
            <person name="Fabio R."/>
            <person name="Monica P."/>
            <person name="Olivier J."/>
            <person name="Enrico T."/>
            <person name="Nicola S."/>
        </authorList>
    </citation>
    <scope>NUCLEOTIDE SEQUENCE [LARGE SCALE GENOMIC DNA]</scope>
    <source>
        <strain evidence="1 2">ATCC 700010</strain>
    </source>
</reference>
<comment type="caution">
    <text evidence="1">The sequence shown here is derived from an EMBL/GenBank/DDBJ whole genome shotgun (WGS) entry which is preliminary data.</text>
</comment>
<organism evidence="1 2">
    <name type="scientific">Mycolicibacterium wolinskyi</name>
    <dbReference type="NCBI Taxonomy" id="59750"/>
    <lineage>
        <taxon>Bacteria</taxon>
        <taxon>Bacillati</taxon>
        <taxon>Actinomycetota</taxon>
        <taxon>Actinomycetes</taxon>
        <taxon>Mycobacteriales</taxon>
        <taxon>Mycobacteriaceae</taxon>
        <taxon>Mycolicibacterium</taxon>
    </lineage>
</organism>
<protein>
    <submittedName>
        <fullName evidence="1">Uncharacterized protein</fullName>
    </submittedName>
</protein>
<dbReference type="Proteomes" id="UP000193964">
    <property type="component" value="Unassembled WGS sequence"/>
</dbReference>
<accession>A0A1X2FJB4</accession>
<dbReference type="AlphaFoldDB" id="A0A1X2FJB4"/>
<name>A0A1X2FJB4_9MYCO</name>
<evidence type="ECO:0000313" key="1">
    <source>
        <dbReference type="EMBL" id="ORX18477.1"/>
    </source>
</evidence>
<sequence length="295" mass="32679">MAVSSPPRNERRYTSDHNTLHVPDNVRRYSHRHGGTEKAPYTKKGAPMIIYVRADAESPLAHVALGESLSRVVEMHLKGFLPYDATVWINSDLPELGMWVLAEKSTHVRVHRSVYPGWFRLTRTAAKYARTSALSVNQPEATYYIGNVPGFDEVHSTIVISHPDPSATVGIIANSNHVTGHGGTYTFDPFTVVDLNHYTAPASASKNPVQRAHAMMNGVALLTYGYGDSRKEFVADNIDKYAVDFTKEHIDFFRELKDRSEQYAQAQAHEILKKIVAETQDVVSDALGIGATSDG</sequence>
<evidence type="ECO:0000313" key="2">
    <source>
        <dbReference type="Proteomes" id="UP000193964"/>
    </source>
</evidence>
<proteinExistence type="predicted"/>
<dbReference type="EMBL" id="LQQA01000005">
    <property type="protein sequence ID" value="ORX18477.1"/>
    <property type="molecule type" value="Genomic_DNA"/>
</dbReference>